<protein>
    <submittedName>
        <fullName evidence="1">N-acetyltransferase</fullName>
    </submittedName>
</protein>
<evidence type="ECO:0000313" key="2">
    <source>
        <dbReference type="Proteomes" id="UP001285521"/>
    </source>
</evidence>
<dbReference type="EMBL" id="JAXAVW010000032">
    <property type="protein sequence ID" value="MDX8035223.1"/>
    <property type="molecule type" value="Genomic_DNA"/>
</dbReference>
<dbReference type="RefSeq" id="WP_319970249.1">
    <property type="nucleotide sequence ID" value="NZ_JAXAVW010000032.1"/>
</dbReference>
<reference evidence="1 2" key="2">
    <citation type="submission" date="2023-11" db="EMBL/GenBank/DDBJ databases">
        <authorList>
            <person name="Lara A.C."/>
            <person name="Chronakova A."/>
        </authorList>
    </citation>
    <scope>NUCLEOTIDE SEQUENCE [LARGE SCALE GENOMIC DNA]</scope>
    <source>
        <strain evidence="1 2">BCCO 10_0856</strain>
    </source>
</reference>
<evidence type="ECO:0000313" key="1">
    <source>
        <dbReference type="EMBL" id="MDX8035223.1"/>
    </source>
</evidence>
<sequence length="113" mass="12880">MTFVPDDFEVPRELTTESFRLEPLGNLADLRRHADDFDRRAGFTCSVLAADEVIGCVYIYPARDDHAVASVHSWVRADRADLDKPLYDVVSAWLADDWPFPEIRYVPRPRTGG</sequence>
<name>A0ABU4TAM0_9PSEU</name>
<accession>A0ABU4TAM0</accession>
<organism evidence="1 2">
    <name type="scientific">Lentzea miocenica</name>
    <dbReference type="NCBI Taxonomy" id="3095431"/>
    <lineage>
        <taxon>Bacteria</taxon>
        <taxon>Bacillati</taxon>
        <taxon>Actinomycetota</taxon>
        <taxon>Actinomycetes</taxon>
        <taxon>Pseudonocardiales</taxon>
        <taxon>Pseudonocardiaceae</taxon>
        <taxon>Lentzea</taxon>
    </lineage>
</organism>
<dbReference type="Proteomes" id="UP001285521">
    <property type="component" value="Unassembled WGS sequence"/>
</dbReference>
<gene>
    <name evidence="1" type="ORF">SK803_33845</name>
</gene>
<reference evidence="1 2" key="1">
    <citation type="submission" date="2023-11" db="EMBL/GenBank/DDBJ databases">
        <title>Lentzea sokolovensis, sp. nov., Lentzea kristufkii, sp. nov., and Lentzea miocenensis, sp. nov., rare actinobacteria from Sokolov Coal Basin, Miocene lacustrine sediment, Czech Republic.</title>
        <authorList>
            <person name="Lara A."/>
            <person name="Kotroba L."/>
            <person name="Nouioui I."/>
            <person name="Neumann-Schaal M."/>
            <person name="Mast Y."/>
            <person name="Chronakova A."/>
        </authorList>
    </citation>
    <scope>NUCLEOTIDE SEQUENCE [LARGE SCALE GENOMIC DNA]</scope>
    <source>
        <strain evidence="1 2">BCCO 10_0856</strain>
    </source>
</reference>
<keyword evidence="2" id="KW-1185">Reference proteome</keyword>
<proteinExistence type="predicted"/>
<comment type="caution">
    <text evidence="1">The sequence shown here is derived from an EMBL/GenBank/DDBJ whole genome shotgun (WGS) entry which is preliminary data.</text>
</comment>